<evidence type="ECO:0000313" key="13">
    <source>
        <dbReference type="Proteomes" id="UP000327013"/>
    </source>
</evidence>
<comment type="subcellular location">
    <subcellularLocation>
        <location evidence="2">Cytoplasm</location>
    </subcellularLocation>
    <subcellularLocation>
        <location evidence="1">Nucleus</location>
    </subcellularLocation>
</comment>
<evidence type="ECO:0000256" key="1">
    <source>
        <dbReference type="ARBA" id="ARBA00004123"/>
    </source>
</evidence>
<evidence type="ECO:0000256" key="6">
    <source>
        <dbReference type="ARBA" id="ARBA00022490"/>
    </source>
</evidence>
<evidence type="ECO:0000256" key="3">
    <source>
        <dbReference type="ARBA" id="ARBA00005043"/>
    </source>
</evidence>
<keyword evidence="10" id="KW-0539">Nucleus</keyword>
<dbReference type="GO" id="GO:0005737">
    <property type="term" value="C:cytoplasm"/>
    <property type="evidence" value="ECO:0007669"/>
    <property type="project" value="UniProtKB-SubCell"/>
</dbReference>
<dbReference type="FunFam" id="2.130.10.10:FF:000400">
    <property type="entry name" value="Elongator acetyltransferase complex subunit 2"/>
    <property type="match status" value="1"/>
</dbReference>
<organism evidence="12 13">
    <name type="scientific">Carpinus fangiana</name>
    <dbReference type="NCBI Taxonomy" id="176857"/>
    <lineage>
        <taxon>Eukaryota</taxon>
        <taxon>Viridiplantae</taxon>
        <taxon>Streptophyta</taxon>
        <taxon>Embryophyta</taxon>
        <taxon>Tracheophyta</taxon>
        <taxon>Spermatophyta</taxon>
        <taxon>Magnoliopsida</taxon>
        <taxon>eudicotyledons</taxon>
        <taxon>Gunneridae</taxon>
        <taxon>Pentapetalae</taxon>
        <taxon>rosids</taxon>
        <taxon>fabids</taxon>
        <taxon>Fagales</taxon>
        <taxon>Betulaceae</taxon>
        <taxon>Carpinus</taxon>
    </lineage>
</organism>
<feature type="repeat" description="WD" evidence="11">
    <location>
        <begin position="214"/>
        <end position="251"/>
    </location>
</feature>
<sequence length="816" mass="88438">MPKAASAYLAAGGNRHPSAAAWDPDSGYLAYGADCNVALWRPIADSQEQASGSNSVKDQCDGVEYLLSGHKEQVNAIYFCNLSEDLSVLVTGSANGELHVWRHQDFSTPATVLDLHKKSINCIASFQSSNIFVSASADFTLGIWHISKSDNGSGFEVKLVQQIKLTPSFIPLTISLTSFPNTDSLVLAVAGTRSFIQLFTSSNRDIGFSLASTLTGHEGWIRSLSFTRETDDPFGDLLLASASQDKYIRLWRFHCGQSDPSTQKSDPLLGGVGNLTLSNKTHRFSVANGASYSITFEALLLGHEDWIYTAQWNRSNGVNRLLSASADNSLAIWELDVVSGVWVCTVRLGEISAQKGATTATGSAGGFWIGLWSQDGSAVISLGRTGSWRLWSHSDSDDTWTQQIAVTGHTRTVQGLTWARDGSYLLTTSADQTTRMFAQWQHSQETGRRSWHEFSRAQIHGYDLNCVASTTPTQFVSGADEKLLRVFDQPKAVAEMLQNLSGLQSNTSSDRPEVASIPVLGLSNKAIEQTAENGEPAGADDESPSVQIDRFYGSSTPPTEDILARHLLWPEIEKLYGHGHEISCVASSQSGQIIATACRASSIDHAVIRLYNTNTWRELKPVLTAHTLTVTALAFSPDDSYLLSVGRDRSFSIFARGDGLEDGAYSLKQKNEKAHSRMVLDCAWLPAEVGPAFATSARDKTIRIWRVLEDAHAEPVTSIAAPGPVNAVAVQGLRLINGAVWLAYGIEDGSVSLVQLDAETLHPRGEIYLLPSALHPSKAVAKMEWRPLSDSAEEQLAIAGEDSSLRIVAVHSDGVP</sequence>
<evidence type="ECO:0000256" key="8">
    <source>
        <dbReference type="ARBA" id="ARBA00022694"/>
    </source>
</evidence>
<name>A0A5N6L0U2_9ROSI</name>
<evidence type="ECO:0000256" key="11">
    <source>
        <dbReference type="PROSITE-ProRule" id="PRU00221"/>
    </source>
</evidence>
<accession>A0A5N6L0U2</accession>
<dbReference type="Pfam" id="PF00400">
    <property type="entry name" value="WD40"/>
    <property type="match status" value="8"/>
</dbReference>
<dbReference type="Proteomes" id="UP000327013">
    <property type="component" value="Unassembled WGS sequence"/>
</dbReference>
<dbReference type="InterPro" id="IPR037289">
    <property type="entry name" value="Elp2"/>
</dbReference>
<evidence type="ECO:0000256" key="2">
    <source>
        <dbReference type="ARBA" id="ARBA00004496"/>
    </source>
</evidence>
<protein>
    <recommendedName>
        <fullName evidence="5">Elongator complex protein 2</fullName>
    </recommendedName>
</protein>
<dbReference type="InterPro" id="IPR036322">
    <property type="entry name" value="WD40_repeat_dom_sf"/>
</dbReference>
<dbReference type="SMART" id="SM00320">
    <property type="entry name" value="WD40"/>
    <property type="match status" value="11"/>
</dbReference>
<proteinExistence type="inferred from homology"/>
<feature type="repeat" description="WD" evidence="11">
    <location>
        <begin position="672"/>
        <end position="707"/>
    </location>
</feature>
<keyword evidence="6" id="KW-0963">Cytoplasm</keyword>
<feature type="repeat" description="WD" evidence="11">
    <location>
        <begin position="300"/>
        <end position="336"/>
    </location>
</feature>
<keyword evidence="13" id="KW-1185">Reference proteome</keyword>
<evidence type="ECO:0000256" key="7">
    <source>
        <dbReference type="ARBA" id="ARBA00022574"/>
    </source>
</evidence>
<dbReference type="AlphaFoldDB" id="A0A5N6L0U2"/>
<keyword evidence="9" id="KW-0677">Repeat</keyword>
<dbReference type="PANTHER" id="PTHR44111:SF1">
    <property type="entry name" value="ELONGATOR COMPLEX PROTEIN 2"/>
    <property type="match status" value="1"/>
</dbReference>
<feature type="repeat" description="WD" evidence="11">
    <location>
        <begin position="67"/>
        <end position="101"/>
    </location>
</feature>
<dbReference type="EMBL" id="VIBQ01000017">
    <property type="protein sequence ID" value="KAB8360804.1"/>
    <property type="molecule type" value="Genomic_DNA"/>
</dbReference>
<feature type="repeat" description="WD" evidence="11">
    <location>
        <begin position="623"/>
        <end position="654"/>
    </location>
</feature>
<feature type="repeat" description="WD" evidence="11">
    <location>
        <begin position="406"/>
        <end position="437"/>
    </location>
</feature>
<dbReference type="GO" id="GO:0033588">
    <property type="term" value="C:elongator holoenzyme complex"/>
    <property type="evidence" value="ECO:0007669"/>
    <property type="project" value="InterPro"/>
</dbReference>
<dbReference type="UniPathway" id="UPA00988"/>
<dbReference type="PANTHER" id="PTHR44111">
    <property type="entry name" value="ELONGATOR COMPLEX PROTEIN 2"/>
    <property type="match status" value="1"/>
</dbReference>
<evidence type="ECO:0000256" key="10">
    <source>
        <dbReference type="ARBA" id="ARBA00023242"/>
    </source>
</evidence>
<dbReference type="InterPro" id="IPR015943">
    <property type="entry name" value="WD40/YVTN_repeat-like_dom_sf"/>
</dbReference>
<evidence type="ECO:0000313" key="12">
    <source>
        <dbReference type="EMBL" id="KAB8360804.1"/>
    </source>
</evidence>
<dbReference type="GO" id="GO:0002098">
    <property type="term" value="P:tRNA wobble uridine modification"/>
    <property type="evidence" value="ECO:0007669"/>
    <property type="project" value="InterPro"/>
</dbReference>
<dbReference type="PROSITE" id="PS50082">
    <property type="entry name" value="WD_REPEATS_2"/>
    <property type="match status" value="7"/>
</dbReference>
<reference evidence="12 13" key="1">
    <citation type="submission" date="2019-06" db="EMBL/GenBank/DDBJ databases">
        <title>A chromosomal-level reference genome of Carpinus fangiana (Coryloideae, Betulaceae).</title>
        <authorList>
            <person name="Yang X."/>
            <person name="Wang Z."/>
            <person name="Zhang L."/>
            <person name="Hao G."/>
            <person name="Liu J."/>
            <person name="Yang Y."/>
        </authorList>
    </citation>
    <scope>NUCLEOTIDE SEQUENCE [LARGE SCALE GENOMIC DNA]</scope>
    <source>
        <strain evidence="12">Cfa_2016G</strain>
        <tissue evidence="12">Leaf</tissue>
    </source>
</reference>
<dbReference type="GO" id="GO:0005634">
    <property type="term" value="C:nucleus"/>
    <property type="evidence" value="ECO:0007669"/>
    <property type="project" value="UniProtKB-SubCell"/>
</dbReference>
<comment type="caution">
    <text evidence="12">The sequence shown here is derived from an EMBL/GenBank/DDBJ whole genome shotgun (WGS) entry which is preliminary data.</text>
</comment>
<dbReference type="PROSITE" id="PS00678">
    <property type="entry name" value="WD_REPEATS_1"/>
    <property type="match status" value="1"/>
</dbReference>
<gene>
    <name evidence="12" type="ORF">FH972_024538</name>
</gene>
<dbReference type="PROSITE" id="PS50294">
    <property type="entry name" value="WD_REPEATS_REGION"/>
    <property type="match status" value="2"/>
</dbReference>
<comment type="similarity">
    <text evidence="4">Belongs to the WD repeat ELP2 family.</text>
</comment>
<keyword evidence="8" id="KW-0819">tRNA processing</keyword>
<evidence type="ECO:0000256" key="5">
    <source>
        <dbReference type="ARBA" id="ARBA00020267"/>
    </source>
</evidence>
<dbReference type="Gene3D" id="2.130.10.10">
    <property type="entry name" value="YVTN repeat-like/Quinoprotein amine dehydrogenase"/>
    <property type="match status" value="4"/>
</dbReference>
<keyword evidence="7 11" id="KW-0853">WD repeat</keyword>
<evidence type="ECO:0000256" key="9">
    <source>
        <dbReference type="ARBA" id="ARBA00022737"/>
    </source>
</evidence>
<dbReference type="InterPro" id="IPR020472">
    <property type="entry name" value="WD40_PAC1"/>
</dbReference>
<dbReference type="InterPro" id="IPR019775">
    <property type="entry name" value="WD40_repeat_CS"/>
</dbReference>
<comment type="pathway">
    <text evidence="3">tRNA modification; 5-methoxycarbonylmethyl-2-thiouridine-tRNA biosynthesis.</text>
</comment>
<dbReference type="PRINTS" id="PR00320">
    <property type="entry name" value="GPROTEINBRPT"/>
</dbReference>
<evidence type="ECO:0000256" key="4">
    <source>
        <dbReference type="ARBA" id="ARBA00005881"/>
    </source>
</evidence>
<dbReference type="InterPro" id="IPR001680">
    <property type="entry name" value="WD40_rpt"/>
</dbReference>
<feature type="repeat" description="WD" evidence="11">
    <location>
        <begin position="113"/>
        <end position="147"/>
    </location>
</feature>
<dbReference type="OrthoDB" id="27911at2759"/>
<dbReference type="SUPFAM" id="SSF50978">
    <property type="entry name" value="WD40 repeat-like"/>
    <property type="match status" value="3"/>
</dbReference>